<proteinExistence type="predicted"/>
<evidence type="ECO:0000256" key="7">
    <source>
        <dbReference type="ARBA" id="ARBA00022989"/>
    </source>
</evidence>
<keyword evidence="7 14" id="KW-1133">Transmembrane helix</keyword>
<reference evidence="15 16" key="1">
    <citation type="submission" date="2016-05" db="EMBL/GenBank/DDBJ databases">
        <title>Nuclear genome of Blastocystis sp. subtype 1 NandII.</title>
        <authorList>
            <person name="Gentekaki E."/>
            <person name="Curtis B."/>
            <person name="Stairs C."/>
            <person name="Eme L."/>
            <person name="Herman E."/>
            <person name="Klimes V."/>
            <person name="Arias M.C."/>
            <person name="Elias M."/>
            <person name="Hilliou F."/>
            <person name="Klute M."/>
            <person name="Malik S.-B."/>
            <person name="Pightling A."/>
            <person name="Rachubinski R."/>
            <person name="Salas D."/>
            <person name="Schlacht A."/>
            <person name="Suga H."/>
            <person name="Archibald J."/>
            <person name="Ball S.G."/>
            <person name="Clark G."/>
            <person name="Dacks J."/>
            <person name="Van Der Giezen M."/>
            <person name="Tsaousis A."/>
            <person name="Roger A."/>
        </authorList>
    </citation>
    <scope>NUCLEOTIDE SEQUENCE [LARGE SCALE GENOMIC DNA]</scope>
    <source>
        <strain evidence="16">ATCC 50177 / NandII</strain>
    </source>
</reference>
<keyword evidence="4" id="KW-0808">Transferase</keyword>
<dbReference type="GO" id="GO:0106245">
    <property type="term" value="F:L-serine-phosphatidylethanolamine phosphatidyltransferase activity"/>
    <property type="evidence" value="ECO:0007669"/>
    <property type="project" value="InterPro"/>
</dbReference>
<dbReference type="STRING" id="478820.A0A196SMA1"/>
<evidence type="ECO:0000256" key="13">
    <source>
        <dbReference type="SAM" id="MobiDB-lite"/>
    </source>
</evidence>
<feature type="transmembrane region" description="Helical" evidence="14">
    <location>
        <begin position="64"/>
        <end position="82"/>
    </location>
</feature>
<evidence type="ECO:0000256" key="9">
    <source>
        <dbReference type="ARBA" id="ARBA00023136"/>
    </source>
</evidence>
<evidence type="ECO:0000256" key="12">
    <source>
        <dbReference type="ARBA" id="ARBA00025707"/>
    </source>
</evidence>
<evidence type="ECO:0000256" key="3">
    <source>
        <dbReference type="ARBA" id="ARBA00022516"/>
    </source>
</evidence>
<evidence type="ECO:0000256" key="10">
    <source>
        <dbReference type="ARBA" id="ARBA00023209"/>
    </source>
</evidence>
<evidence type="ECO:0000256" key="11">
    <source>
        <dbReference type="ARBA" id="ARBA00023264"/>
    </source>
</evidence>
<protein>
    <submittedName>
        <fullName evidence="15">Phosphatidylserine synthase</fullName>
    </submittedName>
</protein>
<evidence type="ECO:0000256" key="4">
    <source>
        <dbReference type="ARBA" id="ARBA00022679"/>
    </source>
</evidence>
<dbReference type="OrthoDB" id="10265393at2759"/>
<feature type="transmembrane region" description="Helical" evidence="14">
    <location>
        <begin position="94"/>
        <end position="111"/>
    </location>
</feature>
<keyword evidence="9 14" id="KW-0472">Membrane</keyword>
<dbReference type="PANTHER" id="PTHR15362">
    <property type="entry name" value="PHOSPHATIDYLINOSITOL SYNTHASE"/>
    <property type="match status" value="1"/>
</dbReference>
<keyword evidence="5 14" id="KW-0812">Transmembrane</keyword>
<comment type="subcellular location">
    <subcellularLocation>
        <location evidence="1">Endoplasmic reticulum membrane</location>
        <topology evidence="1">Multi-pass membrane protein</topology>
    </subcellularLocation>
</comment>
<dbReference type="GO" id="GO:0006659">
    <property type="term" value="P:phosphatidylserine biosynthetic process"/>
    <property type="evidence" value="ECO:0007669"/>
    <property type="project" value="InterPro"/>
</dbReference>
<name>A0A196SMA1_BLAHN</name>
<feature type="transmembrane region" description="Helical" evidence="14">
    <location>
        <begin position="416"/>
        <end position="434"/>
    </location>
</feature>
<evidence type="ECO:0000256" key="1">
    <source>
        <dbReference type="ARBA" id="ARBA00004477"/>
    </source>
</evidence>
<feature type="compositionally biased region" description="Basic and acidic residues" evidence="13">
    <location>
        <begin position="1"/>
        <end position="21"/>
    </location>
</feature>
<organism evidence="15 16">
    <name type="scientific">Blastocystis sp. subtype 1 (strain ATCC 50177 / NandII)</name>
    <dbReference type="NCBI Taxonomy" id="478820"/>
    <lineage>
        <taxon>Eukaryota</taxon>
        <taxon>Sar</taxon>
        <taxon>Stramenopiles</taxon>
        <taxon>Bigyra</taxon>
        <taxon>Opalozoa</taxon>
        <taxon>Opalinata</taxon>
        <taxon>Blastocystidae</taxon>
        <taxon>Blastocystis</taxon>
    </lineage>
</organism>
<comment type="pathway">
    <text evidence="12">Phospholipid metabolism.</text>
</comment>
<comment type="pathway">
    <text evidence="2">Lipid metabolism.</text>
</comment>
<dbReference type="Proteomes" id="UP000078348">
    <property type="component" value="Unassembled WGS sequence"/>
</dbReference>
<keyword evidence="8" id="KW-0443">Lipid metabolism</keyword>
<dbReference type="PANTHER" id="PTHR15362:SF7">
    <property type="entry name" value="PHOSPHATIDYLSERINE SYNTHASE 2"/>
    <property type="match status" value="1"/>
</dbReference>
<evidence type="ECO:0000313" key="16">
    <source>
        <dbReference type="Proteomes" id="UP000078348"/>
    </source>
</evidence>
<evidence type="ECO:0000256" key="2">
    <source>
        <dbReference type="ARBA" id="ARBA00005189"/>
    </source>
</evidence>
<evidence type="ECO:0000256" key="5">
    <source>
        <dbReference type="ARBA" id="ARBA00022692"/>
    </source>
</evidence>
<keyword evidence="16" id="KW-1185">Reference proteome</keyword>
<evidence type="ECO:0000256" key="14">
    <source>
        <dbReference type="SAM" id="Phobius"/>
    </source>
</evidence>
<evidence type="ECO:0000256" key="6">
    <source>
        <dbReference type="ARBA" id="ARBA00022824"/>
    </source>
</evidence>
<dbReference type="EMBL" id="LXWW01000032">
    <property type="protein sequence ID" value="OAO17406.1"/>
    <property type="molecule type" value="Genomic_DNA"/>
</dbReference>
<dbReference type="GO" id="GO:0005789">
    <property type="term" value="C:endoplasmic reticulum membrane"/>
    <property type="evidence" value="ECO:0007669"/>
    <property type="project" value="UniProtKB-SubCell"/>
</dbReference>
<evidence type="ECO:0000313" key="15">
    <source>
        <dbReference type="EMBL" id="OAO17406.1"/>
    </source>
</evidence>
<dbReference type="Pfam" id="PF03034">
    <property type="entry name" value="PSS"/>
    <property type="match status" value="1"/>
</dbReference>
<sequence>MEESTIRERHIKREESEKEENLTPSGEDVPEDGYVIQKTFWGRVNDILQSLIGNGYDLVAKPHTATWLVLFMAVTMYLTCFVAKPATDVDSIRLGVLLMCVFIVVFAANQFQEGPISRPHPVVWKIVLSVAVLYECLLLFILSLTPAKAREFMKFFDDSLGVPLLDRDYASDCRIYIPENPDHFKNVKGVFGDIFILAHFLGWIWKSFIFRDWSVLWVLSVWFEDLEVTTQHILPNFQECWWDKMIADVFGCNLLGMCIGMWINRKLEAREYNWVSFPEIKTHRGKAKRFLKQFSPMSWKHYSWDIFGSFKSFMQTAFICVIFEIAEMNAFFLKSCLWIPPSHPLVVIRLVIWGLLSLPAIREAYDFFHDPTNKRLGQNFWTAICMVVTECLIDYKMGEGVLYGPNIAPFPTTVKWCWGIFLGLIGLWIVLYFVFGGGRTVHEGQASNDKKWRWITNVIVYSIPIPMIYLLFWDIALKPHIAFNSAP</sequence>
<gene>
    <name evidence="15" type="ORF">AV274_0869</name>
</gene>
<dbReference type="InterPro" id="IPR004277">
    <property type="entry name" value="PSS"/>
</dbReference>
<keyword evidence="3" id="KW-0444">Lipid biosynthesis</keyword>
<comment type="caution">
    <text evidence="15">The sequence shown here is derived from an EMBL/GenBank/DDBJ whole genome shotgun (WGS) entry which is preliminary data.</text>
</comment>
<evidence type="ECO:0000256" key="8">
    <source>
        <dbReference type="ARBA" id="ARBA00023098"/>
    </source>
</evidence>
<accession>A0A196SMA1</accession>
<keyword evidence="11" id="KW-1208">Phospholipid metabolism</keyword>
<keyword evidence="10" id="KW-0594">Phospholipid biosynthesis</keyword>
<dbReference type="AlphaFoldDB" id="A0A196SMA1"/>
<feature type="region of interest" description="Disordered" evidence="13">
    <location>
        <begin position="1"/>
        <end position="30"/>
    </location>
</feature>
<feature type="transmembrane region" description="Helical" evidence="14">
    <location>
        <begin position="454"/>
        <end position="473"/>
    </location>
</feature>
<keyword evidence="6" id="KW-0256">Endoplasmic reticulum</keyword>
<feature type="transmembrane region" description="Helical" evidence="14">
    <location>
        <begin position="123"/>
        <end position="144"/>
    </location>
</feature>